<dbReference type="EMBL" id="JAACXV010013659">
    <property type="protein sequence ID" value="KAF7272873.1"/>
    <property type="molecule type" value="Genomic_DNA"/>
</dbReference>
<accession>A0A834I7A8</accession>
<dbReference type="AlphaFoldDB" id="A0A834I7A8"/>
<name>A0A834I7A8_RHYFE</name>
<evidence type="ECO:0000313" key="1">
    <source>
        <dbReference type="EMBL" id="KAF7272873.1"/>
    </source>
</evidence>
<sequence>MNRGPGGATSATTAKRKCIRDWVGVGWSSSSENGKLDTFVVVRKSPITFPSTNDVTGETYKMESDKPRKEFAFEAALPPYMGSKTPIRTQ</sequence>
<gene>
    <name evidence="1" type="ORF">GWI33_014352</name>
</gene>
<organism evidence="1 2">
    <name type="scientific">Rhynchophorus ferrugineus</name>
    <name type="common">Red palm weevil</name>
    <name type="synonym">Curculio ferrugineus</name>
    <dbReference type="NCBI Taxonomy" id="354439"/>
    <lineage>
        <taxon>Eukaryota</taxon>
        <taxon>Metazoa</taxon>
        <taxon>Ecdysozoa</taxon>
        <taxon>Arthropoda</taxon>
        <taxon>Hexapoda</taxon>
        <taxon>Insecta</taxon>
        <taxon>Pterygota</taxon>
        <taxon>Neoptera</taxon>
        <taxon>Endopterygota</taxon>
        <taxon>Coleoptera</taxon>
        <taxon>Polyphaga</taxon>
        <taxon>Cucujiformia</taxon>
        <taxon>Curculionidae</taxon>
        <taxon>Dryophthorinae</taxon>
        <taxon>Rhynchophorus</taxon>
    </lineage>
</organism>
<comment type="caution">
    <text evidence="1">The sequence shown here is derived from an EMBL/GenBank/DDBJ whole genome shotgun (WGS) entry which is preliminary data.</text>
</comment>
<dbReference type="Proteomes" id="UP000625711">
    <property type="component" value="Unassembled WGS sequence"/>
</dbReference>
<protein>
    <submittedName>
        <fullName evidence="1">Uncharacterized protein</fullName>
    </submittedName>
</protein>
<keyword evidence="2" id="KW-1185">Reference proteome</keyword>
<reference evidence="1" key="1">
    <citation type="submission" date="2020-08" db="EMBL/GenBank/DDBJ databases">
        <title>Genome sequencing and assembly of the red palm weevil Rhynchophorus ferrugineus.</title>
        <authorList>
            <person name="Dias G.B."/>
            <person name="Bergman C.M."/>
            <person name="Manee M."/>
        </authorList>
    </citation>
    <scope>NUCLEOTIDE SEQUENCE</scope>
    <source>
        <strain evidence="1">AA-2017</strain>
        <tissue evidence="1">Whole larva</tissue>
    </source>
</reference>
<evidence type="ECO:0000313" key="2">
    <source>
        <dbReference type="Proteomes" id="UP000625711"/>
    </source>
</evidence>
<proteinExistence type="predicted"/>